<evidence type="ECO:0000313" key="3">
    <source>
        <dbReference type="EMBL" id="XDV71236.1"/>
    </source>
</evidence>
<proteinExistence type="predicted"/>
<name>A0AB39YN03_9MICC</name>
<organism evidence="3">
    <name type="scientific">Paenarthrobacter sp. AMU7</name>
    <dbReference type="NCBI Taxonomy" id="3162492"/>
    <lineage>
        <taxon>Bacteria</taxon>
        <taxon>Bacillati</taxon>
        <taxon>Actinomycetota</taxon>
        <taxon>Actinomycetes</taxon>
        <taxon>Micrococcales</taxon>
        <taxon>Micrococcaceae</taxon>
        <taxon>Paenarthrobacter</taxon>
    </lineage>
</organism>
<dbReference type="EMBL" id="CP165735">
    <property type="protein sequence ID" value="XDV71236.1"/>
    <property type="molecule type" value="Genomic_DNA"/>
</dbReference>
<dbReference type="SUPFAM" id="SSF52499">
    <property type="entry name" value="Isochorismatase-like hydrolases"/>
    <property type="match status" value="1"/>
</dbReference>
<dbReference type="Pfam" id="PF00857">
    <property type="entry name" value="Isochorismatase"/>
    <property type="match status" value="1"/>
</dbReference>
<dbReference type="PANTHER" id="PTHR43540">
    <property type="entry name" value="PEROXYUREIDOACRYLATE/UREIDOACRYLATE AMIDOHYDROLASE-RELATED"/>
    <property type="match status" value="1"/>
</dbReference>
<protein>
    <submittedName>
        <fullName evidence="3">Cysteine hydrolase family protein</fullName>
    </submittedName>
</protein>
<keyword evidence="1 3" id="KW-0378">Hydrolase</keyword>
<dbReference type="InterPro" id="IPR000868">
    <property type="entry name" value="Isochorismatase-like_dom"/>
</dbReference>
<gene>
    <name evidence="3" type="ORF">ABQM86_20130</name>
</gene>
<accession>A0AB39YN03</accession>
<evidence type="ECO:0000259" key="2">
    <source>
        <dbReference type="Pfam" id="PF00857"/>
    </source>
</evidence>
<dbReference type="PANTHER" id="PTHR43540:SF6">
    <property type="entry name" value="ISOCHORISMATASE-LIKE DOMAIN-CONTAINING PROTEIN"/>
    <property type="match status" value="1"/>
</dbReference>
<dbReference type="GO" id="GO:0016787">
    <property type="term" value="F:hydrolase activity"/>
    <property type="evidence" value="ECO:0007669"/>
    <property type="project" value="UniProtKB-KW"/>
</dbReference>
<evidence type="ECO:0000256" key="1">
    <source>
        <dbReference type="ARBA" id="ARBA00022801"/>
    </source>
</evidence>
<dbReference type="RefSeq" id="WP_337341142.1">
    <property type="nucleotide sequence ID" value="NZ_CP165735.1"/>
</dbReference>
<dbReference type="CDD" id="cd00431">
    <property type="entry name" value="cysteine_hydrolases"/>
    <property type="match status" value="1"/>
</dbReference>
<dbReference type="AlphaFoldDB" id="A0AB39YN03"/>
<dbReference type="Gene3D" id="3.40.50.850">
    <property type="entry name" value="Isochorismatase-like"/>
    <property type="match status" value="1"/>
</dbReference>
<reference evidence="3" key="1">
    <citation type="submission" date="2024-07" db="EMBL/GenBank/DDBJ databases">
        <authorList>
            <person name="Li J."/>
            <person name="Wei H."/>
            <person name="Ma J."/>
        </authorList>
    </citation>
    <scope>NUCLEOTIDE SEQUENCE</scope>
    <source>
        <strain evidence="3">AMU7</strain>
    </source>
</reference>
<dbReference type="InterPro" id="IPR036380">
    <property type="entry name" value="Isochorismatase-like_sf"/>
</dbReference>
<sequence length="189" mass="20767">MIAVLVIDMQNAYFEDPALKARQEEVVAACNSLTSAAREAGAYVLLVGTVHERDKSTWSLNMLDDDQGFIFRGSGQAEFVPGLLTADLPRLFKTRDSAFFGTDLAMRLRNWEVDTVILAGISAHNCIAQTAADAFAHNIRVIYAAEATGTENAEAAESVLRVFTREYRQAVLPLEEILRFLEAGPPAWS</sequence>
<dbReference type="InterPro" id="IPR050272">
    <property type="entry name" value="Isochorismatase-like_hydrls"/>
</dbReference>
<feature type="domain" description="Isochorismatase-like" evidence="2">
    <location>
        <begin position="3"/>
        <end position="161"/>
    </location>
</feature>